<gene>
    <name evidence="1" type="ORF">FLK61_33180</name>
</gene>
<dbReference type="EMBL" id="CP041372">
    <property type="protein sequence ID" value="QKS71545.1"/>
    <property type="molecule type" value="Genomic_DNA"/>
</dbReference>
<dbReference type="Proteomes" id="UP000318138">
    <property type="component" value="Chromosome"/>
</dbReference>
<keyword evidence="2" id="KW-1185">Reference proteome</keyword>
<evidence type="ECO:0000313" key="1">
    <source>
        <dbReference type="EMBL" id="QKS71545.1"/>
    </source>
</evidence>
<evidence type="ECO:0008006" key="3">
    <source>
        <dbReference type="Google" id="ProtNLM"/>
    </source>
</evidence>
<dbReference type="InterPro" id="IPR025613">
    <property type="entry name" value="YlbE"/>
</dbReference>
<proteinExistence type="predicted"/>
<sequence>MSPELLTTVRNNKDLYRFVQTHPSWYRYLSRHPRYLEKAQKEAIIFAGKSIPQRIDKLSNQVQAVQFLLEVINMNRG</sequence>
<protein>
    <recommendedName>
        <fullName evidence="3">YlbE-like protein</fullName>
    </recommendedName>
</protein>
<dbReference type="RefSeq" id="WP_176009580.1">
    <property type="nucleotide sequence ID" value="NZ_CP041372.2"/>
</dbReference>
<accession>A0A859FH62</accession>
<evidence type="ECO:0000313" key="2">
    <source>
        <dbReference type="Proteomes" id="UP000318138"/>
    </source>
</evidence>
<dbReference type="AlphaFoldDB" id="A0A859FH62"/>
<name>A0A859FH62_9BACI</name>
<reference evidence="2" key="1">
    <citation type="submission" date="2019-07" db="EMBL/GenBank/DDBJ databases">
        <title>Bacillus alkalisoli sp. nov. isolated from saline soil.</title>
        <authorList>
            <person name="Sun J.-Q."/>
            <person name="Xu L."/>
        </authorList>
    </citation>
    <scope>NUCLEOTIDE SEQUENCE [LARGE SCALE GENOMIC DNA]</scope>
    <source>
        <strain evidence="2">M4U3P1</strain>
    </source>
</reference>
<dbReference type="KEGG" id="psua:FLK61_33180"/>
<organism evidence="1 2">
    <name type="scientific">Paenalkalicoccus suaedae</name>
    <dbReference type="NCBI Taxonomy" id="2592382"/>
    <lineage>
        <taxon>Bacteria</taxon>
        <taxon>Bacillati</taxon>
        <taxon>Bacillota</taxon>
        <taxon>Bacilli</taxon>
        <taxon>Bacillales</taxon>
        <taxon>Bacillaceae</taxon>
        <taxon>Paenalkalicoccus</taxon>
    </lineage>
</organism>
<dbReference type="Pfam" id="PF14003">
    <property type="entry name" value="YlbE"/>
    <property type="match status" value="1"/>
</dbReference>